<evidence type="ECO:0000313" key="3">
    <source>
        <dbReference type="Proteomes" id="UP000038010"/>
    </source>
</evidence>
<name>A0A0N1P1V8_9EURO</name>
<feature type="compositionally biased region" description="Basic and acidic residues" evidence="1">
    <location>
        <begin position="436"/>
        <end position="456"/>
    </location>
</feature>
<evidence type="ECO:0000256" key="1">
    <source>
        <dbReference type="SAM" id="MobiDB-lite"/>
    </source>
</evidence>
<keyword evidence="3" id="KW-1185">Reference proteome</keyword>
<feature type="region of interest" description="Disordered" evidence="1">
    <location>
        <begin position="99"/>
        <end position="555"/>
    </location>
</feature>
<dbReference type="Proteomes" id="UP000038010">
    <property type="component" value="Unassembled WGS sequence"/>
</dbReference>
<dbReference type="VEuPathDB" id="FungiDB:AB675_1907"/>
<protein>
    <submittedName>
        <fullName evidence="2">Uncharacterized protein</fullName>
    </submittedName>
</protein>
<feature type="compositionally biased region" description="Basic and acidic residues" evidence="1">
    <location>
        <begin position="664"/>
        <end position="675"/>
    </location>
</feature>
<dbReference type="RefSeq" id="XP_018002678.1">
    <property type="nucleotide sequence ID" value="XM_018141834.1"/>
</dbReference>
<feature type="compositionally biased region" description="Polar residues" evidence="1">
    <location>
        <begin position="299"/>
        <end position="311"/>
    </location>
</feature>
<feature type="compositionally biased region" description="Basic and acidic residues" evidence="1">
    <location>
        <begin position="496"/>
        <end position="510"/>
    </location>
</feature>
<dbReference type="GeneID" id="28733714"/>
<feature type="compositionally biased region" description="Low complexity" evidence="1">
    <location>
        <begin position="264"/>
        <end position="292"/>
    </location>
</feature>
<dbReference type="STRING" id="1664694.A0A0N1P1V8"/>
<feature type="region of interest" description="Disordered" evidence="1">
    <location>
        <begin position="664"/>
        <end position="695"/>
    </location>
</feature>
<sequence length="812" mass="90476">MSRSTQTISRPHKRPRQEIDSAVARLNARILRLSEHTLPKQPYLLSVPSDVPYRHSSRFVQTWHVGTPFDRREEQLQYLSFLPHNGPLEDLLKVEGGWADDDGTFVSERERTAPPPSAPNTPPGQANRKKISLKEYKKEKGHSETSIVPPKPKVEPKSEKPLELKREKTPLEVKKELELLDVKREQKPKMPSRSPERREMKPERGRSPVRAADRKPAISMLDGTTSPALKREDDSRPAKKRKLSGSPPPKPEADKSLPPKRLPKLLSPTLPSSPQRNNELPELLSPLLPPSLMRALATPPSSSRSDSANAQKRSDSVRSILGAINEDGPRSTDKNSLTVGAAGNRVRSDSQHSARSAASPSSKVLSRPGIEAGVSTPNRSPGPRQRHTIALKYGKKNSKRVQALLRFPSRPVKIPTKTVPQEESTKLDAKPLPPREAPREPPKVKAARDPSPDRPVPKSKPPLSEAIKRPSTPLTNGFRDPKRAASPAMKTIAATPKKELKSSAMRRVESVEGVDPSTPGGKPRESTPASVERSRIPKSSPLPNGPSTHDHSDRHAWQQFEKERDYFTFARNLKHEGSKLADQAKSLTDMHKPILLLIEALLGFMLNTAVQTQVRPRTDLWTSILGYYKFIHARTREFPHLHGLVVQLGAVCRQAIHKANLERLARDPLPSDEHAGAAPTPGSDGTTKTGAEDAEGSKKKYLAFRDELIDNANELQTAWLNGSRLLSTELLQKEYQETWRARIKDFEHRGVDRHKPVRTGNDASSGEWVLAKGYYLPLDPASSAFEAVEYALKVMGEWADREDVDWRARLQL</sequence>
<feature type="compositionally biased region" description="Polar residues" evidence="1">
    <location>
        <begin position="353"/>
        <end position="364"/>
    </location>
</feature>
<evidence type="ECO:0000313" key="2">
    <source>
        <dbReference type="EMBL" id="KPI42715.1"/>
    </source>
</evidence>
<accession>A0A0N1P1V8</accession>
<feature type="compositionally biased region" description="Basic and acidic residues" evidence="1">
    <location>
        <begin position="132"/>
        <end position="143"/>
    </location>
</feature>
<feature type="compositionally biased region" description="Basic residues" evidence="1">
    <location>
        <begin position="384"/>
        <end position="399"/>
    </location>
</feature>
<feature type="compositionally biased region" description="Pro residues" evidence="1">
    <location>
        <begin position="113"/>
        <end position="122"/>
    </location>
</feature>
<reference evidence="2 3" key="1">
    <citation type="submission" date="2015-06" db="EMBL/GenBank/DDBJ databases">
        <title>Draft genome of the ant-associated black yeast Phialophora attae CBS 131958.</title>
        <authorList>
            <person name="Moreno L.F."/>
            <person name="Stielow B.J."/>
            <person name="de Hoog S."/>
            <person name="Vicente V.A."/>
            <person name="Weiss V.A."/>
            <person name="de Vries M."/>
            <person name="Cruz L.M."/>
            <person name="Souza E.M."/>
        </authorList>
    </citation>
    <scope>NUCLEOTIDE SEQUENCE [LARGE SCALE GENOMIC DNA]</scope>
    <source>
        <strain evidence="2 3">CBS 131958</strain>
    </source>
</reference>
<proteinExistence type="predicted"/>
<organism evidence="2 3">
    <name type="scientific">Cyphellophora attinorum</name>
    <dbReference type="NCBI Taxonomy" id="1664694"/>
    <lineage>
        <taxon>Eukaryota</taxon>
        <taxon>Fungi</taxon>
        <taxon>Dikarya</taxon>
        <taxon>Ascomycota</taxon>
        <taxon>Pezizomycotina</taxon>
        <taxon>Eurotiomycetes</taxon>
        <taxon>Chaetothyriomycetidae</taxon>
        <taxon>Chaetothyriales</taxon>
        <taxon>Cyphellophoraceae</taxon>
        <taxon>Cyphellophora</taxon>
    </lineage>
</organism>
<gene>
    <name evidence="2" type="ORF">AB675_1907</name>
</gene>
<comment type="caution">
    <text evidence="2">The sequence shown here is derived from an EMBL/GenBank/DDBJ whole genome shotgun (WGS) entry which is preliminary data.</text>
</comment>
<dbReference type="AlphaFoldDB" id="A0A0N1P1V8"/>
<feature type="compositionally biased region" description="Basic and acidic residues" evidence="1">
    <location>
        <begin position="152"/>
        <end position="216"/>
    </location>
</feature>
<dbReference type="OrthoDB" id="284473at2759"/>
<dbReference type="EMBL" id="LFJN01000006">
    <property type="protein sequence ID" value="KPI42715.1"/>
    <property type="molecule type" value="Genomic_DNA"/>
</dbReference>